<feature type="region of interest" description="Disordered" evidence="1">
    <location>
        <begin position="30"/>
        <end position="105"/>
    </location>
</feature>
<accession>A0AAN9ELD3</accession>
<evidence type="ECO:0000256" key="1">
    <source>
        <dbReference type="SAM" id="MobiDB-lite"/>
    </source>
</evidence>
<evidence type="ECO:0000313" key="4">
    <source>
        <dbReference type="Proteomes" id="UP001372338"/>
    </source>
</evidence>
<dbReference type="EMBL" id="JAYWIO010000006">
    <property type="protein sequence ID" value="KAK7256008.1"/>
    <property type="molecule type" value="Genomic_DNA"/>
</dbReference>
<reference evidence="3 4" key="1">
    <citation type="submission" date="2024-01" db="EMBL/GenBank/DDBJ databases">
        <title>The genomes of 5 underutilized Papilionoideae crops provide insights into root nodulation and disease resistanc.</title>
        <authorList>
            <person name="Yuan L."/>
        </authorList>
    </citation>
    <scope>NUCLEOTIDE SEQUENCE [LARGE SCALE GENOMIC DNA]</scope>
    <source>
        <strain evidence="3">ZHUSHIDOU_FW_LH</strain>
        <tissue evidence="3">Leaf</tissue>
    </source>
</reference>
<feature type="domain" description="Xrn1 helical" evidence="2">
    <location>
        <begin position="4"/>
        <end position="87"/>
    </location>
</feature>
<evidence type="ECO:0000259" key="2">
    <source>
        <dbReference type="Pfam" id="PF17846"/>
    </source>
</evidence>
<feature type="compositionally biased region" description="Basic and acidic residues" evidence="1">
    <location>
        <begin position="32"/>
        <end position="49"/>
    </location>
</feature>
<dbReference type="InterPro" id="IPR041412">
    <property type="entry name" value="Xrn1_helical"/>
</dbReference>
<evidence type="ECO:0000313" key="3">
    <source>
        <dbReference type="EMBL" id="KAK7256008.1"/>
    </source>
</evidence>
<proteinExistence type="predicted"/>
<dbReference type="Pfam" id="PF17846">
    <property type="entry name" value="XRN_M"/>
    <property type="match status" value="1"/>
</dbReference>
<organism evidence="3 4">
    <name type="scientific">Crotalaria pallida</name>
    <name type="common">Smooth rattlebox</name>
    <name type="synonym">Crotalaria striata</name>
    <dbReference type="NCBI Taxonomy" id="3830"/>
    <lineage>
        <taxon>Eukaryota</taxon>
        <taxon>Viridiplantae</taxon>
        <taxon>Streptophyta</taxon>
        <taxon>Embryophyta</taxon>
        <taxon>Tracheophyta</taxon>
        <taxon>Spermatophyta</taxon>
        <taxon>Magnoliopsida</taxon>
        <taxon>eudicotyledons</taxon>
        <taxon>Gunneridae</taxon>
        <taxon>Pentapetalae</taxon>
        <taxon>rosids</taxon>
        <taxon>fabids</taxon>
        <taxon>Fabales</taxon>
        <taxon>Fabaceae</taxon>
        <taxon>Papilionoideae</taxon>
        <taxon>50 kb inversion clade</taxon>
        <taxon>genistoids sensu lato</taxon>
        <taxon>core genistoids</taxon>
        <taxon>Crotalarieae</taxon>
        <taxon>Crotalaria</taxon>
    </lineage>
</organism>
<name>A0AAN9ELD3_CROPI</name>
<comment type="caution">
    <text evidence="3">The sequence shown here is derived from an EMBL/GenBank/DDBJ whole genome shotgun (WGS) entry which is preliminary data.</text>
</comment>
<dbReference type="Proteomes" id="UP001372338">
    <property type="component" value="Unassembled WGS sequence"/>
</dbReference>
<keyword evidence="4" id="KW-1185">Reference proteome</keyword>
<sequence length="105" mass="11926">MMPNLSRVEQFIQAVGSYEDRIFQKRARLHQRQAERIKRDKSQARRGDDAGPQAQPESLVAVSRFHGSRLASAPTPSPYQQFGKSARKYNKEDSQGPRKVARLSS</sequence>
<gene>
    <name evidence="3" type="ORF">RIF29_29438</name>
</gene>
<dbReference type="AlphaFoldDB" id="A0AAN9ELD3"/>
<protein>
    <recommendedName>
        <fullName evidence="2">Xrn1 helical domain-containing protein</fullName>
    </recommendedName>
</protein>